<dbReference type="EMBL" id="AYXG01000097">
    <property type="protein sequence ID" value="EWC61984.1"/>
    <property type="molecule type" value="Genomic_DNA"/>
</dbReference>
<proteinExistence type="predicted"/>
<accession>A0A8E2X242</accession>
<dbReference type="STRING" id="909613.UO65_2695"/>
<comment type="caution">
    <text evidence="1">The sequence shown here is derived from an EMBL/GenBank/DDBJ whole genome shotgun (WGS) entry which is preliminary data.</text>
</comment>
<protein>
    <recommendedName>
        <fullName evidence="3">Chromosome partitioning protein</fullName>
    </recommendedName>
</protein>
<keyword evidence="2" id="KW-1185">Reference proteome</keyword>
<dbReference type="RefSeq" id="WP_035282241.1">
    <property type="nucleotide sequence ID" value="NZ_AYXG01000097.1"/>
</dbReference>
<evidence type="ECO:0000313" key="1">
    <source>
        <dbReference type="EMBL" id="EWC61984.1"/>
    </source>
</evidence>
<evidence type="ECO:0008006" key="3">
    <source>
        <dbReference type="Google" id="ProtNLM"/>
    </source>
</evidence>
<name>W7J7E6_9PSEU</name>
<dbReference type="Proteomes" id="UP000019277">
    <property type="component" value="Unassembled WGS sequence"/>
</dbReference>
<gene>
    <name evidence="1" type="ORF">UO65_2695</name>
</gene>
<dbReference type="AlphaFoldDB" id="W7J7E6"/>
<dbReference type="eggNOG" id="ENOG5033UNE">
    <property type="taxonomic scope" value="Bacteria"/>
</dbReference>
<accession>W7J7E6</accession>
<dbReference type="OrthoDB" id="4231283at2"/>
<organism evidence="1 2">
    <name type="scientific">Actinokineospora spheciospongiae</name>
    <dbReference type="NCBI Taxonomy" id="909613"/>
    <lineage>
        <taxon>Bacteria</taxon>
        <taxon>Bacillati</taxon>
        <taxon>Actinomycetota</taxon>
        <taxon>Actinomycetes</taxon>
        <taxon>Pseudonocardiales</taxon>
        <taxon>Pseudonocardiaceae</taxon>
        <taxon>Actinokineospora</taxon>
    </lineage>
</organism>
<reference evidence="1 2" key="1">
    <citation type="journal article" date="2014" name="Genome Announc.">
        <title>Draft Genome Sequence of the Antitrypanosomally Active Sponge-Associated Bacterium Actinokineospora sp. Strain EG49.</title>
        <authorList>
            <person name="Harjes J."/>
            <person name="Ryu T."/>
            <person name="Abdelmohsen U.R."/>
            <person name="Moitinho-Silva L."/>
            <person name="Horn H."/>
            <person name="Ravasi T."/>
            <person name="Hentschel U."/>
        </authorList>
    </citation>
    <scope>NUCLEOTIDE SEQUENCE [LARGE SCALE GENOMIC DNA]</scope>
    <source>
        <strain evidence="1 2">EG49</strain>
    </source>
</reference>
<evidence type="ECO:0000313" key="2">
    <source>
        <dbReference type="Proteomes" id="UP000019277"/>
    </source>
</evidence>
<sequence length="134" mass="13994">MEVVVGMVIAWVVAKARRAANRGDGVVDSAIDAAVDRVGELVQAKLGGDPAVRRLELEAAESGEVTERSRTRVALALEDAAEDDEVFARRLAEAVAEARQVSGGPTSTVWQSISGTVTGTAIQIGGDHTGDIRL</sequence>